<gene>
    <name evidence="4" type="ORF">G7Y82_13525</name>
</gene>
<feature type="domain" description="Thioesterase" evidence="3">
    <location>
        <begin position="72"/>
        <end position="148"/>
    </location>
</feature>
<dbReference type="Proteomes" id="UP000653472">
    <property type="component" value="Unassembled WGS sequence"/>
</dbReference>
<sequence>MPDTPTAAIRYGVVDPAERASVDGVSFLQAIIDGRLPTPPIMETMAIRTVSAKHGEVVMDGAPEHRHLNPLGSIHGGFACTLLDSVLGCAVHSTLAAGEGYTTVELKVNLTRPIMPGMRVRGVGTVINRGRQIAVAEGRIFSDDGKLLAYASTSCLIFAMPTKAAG</sequence>
<dbReference type="Pfam" id="PF03061">
    <property type="entry name" value="4HBT"/>
    <property type="match status" value="1"/>
</dbReference>
<dbReference type="InterPro" id="IPR003736">
    <property type="entry name" value="PAAI_dom"/>
</dbReference>
<evidence type="ECO:0000256" key="2">
    <source>
        <dbReference type="ARBA" id="ARBA00022801"/>
    </source>
</evidence>
<comment type="caution">
    <text evidence="4">The sequence shown here is derived from an EMBL/GenBank/DDBJ whole genome shotgun (WGS) entry which is preliminary data.</text>
</comment>
<dbReference type="InterPro" id="IPR039298">
    <property type="entry name" value="ACOT13"/>
</dbReference>
<dbReference type="PANTHER" id="PTHR21660">
    <property type="entry name" value="THIOESTERASE SUPERFAMILY MEMBER-RELATED"/>
    <property type="match status" value="1"/>
</dbReference>
<dbReference type="SUPFAM" id="SSF54637">
    <property type="entry name" value="Thioesterase/thiol ester dehydrase-isomerase"/>
    <property type="match status" value="1"/>
</dbReference>
<accession>A0A969W9P8</accession>
<evidence type="ECO:0000313" key="4">
    <source>
        <dbReference type="EMBL" id="NKF23336.1"/>
    </source>
</evidence>
<dbReference type="InterPro" id="IPR029069">
    <property type="entry name" value="HotDog_dom_sf"/>
</dbReference>
<dbReference type="AlphaFoldDB" id="A0A969W9P8"/>
<dbReference type="CDD" id="cd03443">
    <property type="entry name" value="PaaI_thioesterase"/>
    <property type="match status" value="1"/>
</dbReference>
<evidence type="ECO:0000256" key="1">
    <source>
        <dbReference type="ARBA" id="ARBA00008324"/>
    </source>
</evidence>
<keyword evidence="2" id="KW-0378">Hydrolase</keyword>
<comment type="similarity">
    <text evidence="1">Belongs to the thioesterase PaaI family.</text>
</comment>
<evidence type="ECO:0000259" key="3">
    <source>
        <dbReference type="Pfam" id="PF03061"/>
    </source>
</evidence>
<dbReference type="NCBIfam" id="TIGR00369">
    <property type="entry name" value="unchar_dom_1"/>
    <property type="match status" value="1"/>
</dbReference>
<dbReference type="PANTHER" id="PTHR21660:SF1">
    <property type="entry name" value="ACYL-COENZYME A THIOESTERASE 13"/>
    <property type="match status" value="1"/>
</dbReference>
<keyword evidence="5" id="KW-1185">Reference proteome</keyword>
<organism evidence="4 5">
    <name type="scientific">Solimonas marina</name>
    <dbReference type="NCBI Taxonomy" id="2714601"/>
    <lineage>
        <taxon>Bacteria</taxon>
        <taxon>Pseudomonadati</taxon>
        <taxon>Pseudomonadota</taxon>
        <taxon>Gammaproteobacteria</taxon>
        <taxon>Nevskiales</taxon>
        <taxon>Nevskiaceae</taxon>
        <taxon>Solimonas</taxon>
    </lineage>
</organism>
<evidence type="ECO:0000313" key="5">
    <source>
        <dbReference type="Proteomes" id="UP000653472"/>
    </source>
</evidence>
<name>A0A969W9P8_9GAMM</name>
<dbReference type="InterPro" id="IPR006683">
    <property type="entry name" value="Thioestr_dom"/>
</dbReference>
<dbReference type="Gene3D" id="3.10.129.10">
    <property type="entry name" value="Hotdog Thioesterase"/>
    <property type="match status" value="1"/>
</dbReference>
<reference evidence="4" key="1">
    <citation type="submission" date="2020-03" db="EMBL/GenBank/DDBJ databases">
        <title>Solimonas marina sp. nov., isolated from deep seawater of the Pacific Ocean.</title>
        <authorList>
            <person name="Liu X."/>
            <person name="Lai Q."/>
            <person name="Sun F."/>
            <person name="Gai Y."/>
            <person name="Li G."/>
            <person name="Shao Z."/>
        </authorList>
    </citation>
    <scope>NUCLEOTIDE SEQUENCE</scope>
    <source>
        <strain evidence="4">C16B3</strain>
    </source>
</reference>
<dbReference type="GO" id="GO:0047617">
    <property type="term" value="F:fatty acyl-CoA hydrolase activity"/>
    <property type="evidence" value="ECO:0007669"/>
    <property type="project" value="InterPro"/>
</dbReference>
<dbReference type="EMBL" id="JAAVXB010000007">
    <property type="protein sequence ID" value="NKF23336.1"/>
    <property type="molecule type" value="Genomic_DNA"/>
</dbReference>
<proteinExistence type="inferred from homology"/>
<protein>
    <submittedName>
        <fullName evidence="4">PaaI family thioesterase</fullName>
    </submittedName>
</protein>
<dbReference type="RefSeq" id="WP_168148654.1">
    <property type="nucleotide sequence ID" value="NZ_JAAVXB010000007.1"/>
</dbReference>